<evidence type="ECO:0000256" key="1">
    <source>
        <dbReference type="ARBA" id="ARBA00004173"/>
    </source>
</evidence>
<name>A0A6I8QKR4_XENTR</name>
<evidence type="ECO:0000256" key="5">
    <source>
        <dbReference type="ARBA" id="ARBA00023274"/>
    </source>
</evidence>
<dbReference type="FunCoup" id="A0A6I8QKR4">
    <property type="interactions" value="1718"/>
</dbReference>
<organism evidence="9">
    <name type="scientific">Xenopus tropicalis</name>
    <name type="common">Western clawed frog</name>
    <name type="synonym">Silurana tropicalis</name>
    <dbReference type="NCBI Taxonomy" id="8364"/>
    <lineage>
        <taxon>Eukaryota</taxon>
        <taxon>Metazoa</taxon>
        <taxon>Chordata</taxon>
        <taxon>Craniata</taxon>
        <taxon>Vertebrata</taxon>
        <taxon>Euteleostomi</taxon>
        <taxon>Amphibia</taxon>
        <taxon>Batrachia</taxon>
        <taxon>Anura</taxon>
        <taxon>Pipoidea</taxon>
        <taxon>Pipidae</taxon>
        <taxon>Xenopodinae</taxon>
        <taxon>Xenopus</taxon>
        <taxon>Silurana</taxon>
    </lineage>
</organism>
<evidence type="ECO:0000256" key="6">
    <source>
        <dbReference type="ARBA" id="ARBA00061231"/>
    </source>
</evidence>
<dbReference type="PANTHER" id="PTHR42753:SF9">
    <property type="entry name" value="LARGE RIBOSOMAL SUBUNIT PROTEIN ML39"/>
    <property type="match status" value="1"/>
</dbReference>
<evidence type="ECO:0000256" key="4">
    <source>
        <dbReference type="ARBA" id="ARBA00023128"/>
    </source>
</evidence>
<keyword evidence="2" id="KW-0689">Ribosomal protein</keyword>
<evidence type="ECO:0000256" key="2">
    <source>
        <dbReference type="ARBA" id="ARBA00022980"/>
    </source>
</evidence>
<dbReference type="Xenbase" id="XB-GENE-953160">
    <property type="gene designation" value="mrpl39"/>
</dbReference>
<dbReference type="PANTHER" id="PTHR42753">
    <property type="entry name" value="MITOCHONDRIAL RIBOSOME PROTEIN L39/PROLYL-TRNA LIGASE FAMILY MEMBER"/>
    <property type="match status" value="1"/>
</dbReference>
<dbReference type="AlphaFoldDB" id="A0A6I8QKR4"/>
<dbReference type="GeneTree" id="ENSGT00940000156271"/>
<keyword evidence="3" id="KW-0007">Acetylation</keyword>
<dbReference type="CDD" id="cd01667">
    <property type="entry name" value="TGS_ThrRS"/>
    <property type="match status" value="1"/>
</dbReference>
<dbReference type="InterPro" id="IPR050062">
    <property type="entry name" value="Pro-tRNA_synthetase"/>
</dbReference>
<reference evidence="9" key="2">
    <citation type="submission" date="2020-05" db="UniProtKB">
        <authorList>
            <consortium name="Ensembl"/>
        </authorList>
    </citation>
    <scope>IDENTIFICATION</scope>
</reference>
<dbReference type="Ensembl" id="ENSXETT00000077866">
    <property type="protein sequence ID" value="ENSXETP00000069929"/>
    <property type="gene ID" value="ENSXETG00000005956"/>
</dbReference>
<dbReference type="InterPro" id="IPR012676">
    <property type="entry name" value="TGS-like"/>
</dbReference>
<keyword evidence="4" id="KW-0496">Mitochondrion</keyword>
<keyword evidence="5" id="KW-0687">Ribonucleoprotein</keyword>
<dbReference type="InParanoid" id="A0A6I8QKR4"/>
<dbReference type="SUPFAM" id="SSF55186">
    <property type="entry name" value="ThrRS/AlaRS common domain"/>
    <property type="match status" value="1"/>
</dbReference>
<comment type="subcellular location">
    <subcellularLocation>
        <location evidence="1">Mitochondrion</location>
    </subcellularLocation>
</comment>
<dbReference type="SUPFAM" id="SSF81271">
    <property type="entry name" value="TGS-like"/>
    <property type="match status" value="1"/>
</dbReference>
<evidence type="ECO:0000256" key="3">
    <source>
        <dbReference type="ARBA" id="ARBA00022990"/>
    </source>
</evidence>
<evidence type="ECO:0000256" key="8">
    <source>
        <dbReference type="ARBA" id="ARBA00075914"/>
    </source>
</evidence>
<dbReference type="FunFam" id="3.30.980.10:FF:000006">
    <property type="entry name" value="39S ribosomal protein L39, mitochondrial"/>
    <property type="match status" value="1"/>
</dbReference>
<dbReference type="GO" id="GO:0005840">
    <property type="term" value="C:ribosome"/>
    <property type="evidence" value="ECO:0007669"/>
    <property type="project" value="UniProtKB-KW"/>
</dbReference>
<dbReference type="Bgee" id="ENSXETG00000005956">
    <property type="expression patterns" value="Expressed in heart and 13 other cell types or tissues"/>
</dbReference>
<dbReference type="Gene3D" id="3.30.980.10">
    <property type="entry name" value="Threonyl-trna Synthetase, Chain A, domain 2"/>
    <property type="match status" value="1"/>
</dbReference>
<reference evidence="9" key="1">
    <citation type="journal article" date="2010" name="Science">
        <title>The genome of the Western clawed frog Xenopus tropicalis.</title>
        <authorList>
            <person name="Hellsten U."/>
            <person name="Harland R.M."/>
            <person name="Gilchrist M.J."/>
            <person name="Hendrix D."/>
            <person name="Jurka J."/>
            <person name="Kapitonov V."/>
            <person name="Ovcharenko I."/>
            <person name="Putnam N.H."/>
            <person name="Shu S."/>
            <person name="Taher L."/>
            <person name="Blitz I.L."/>
            <person name="Blumberg B."/>
            <person name="Dichmann D.S."/>
            <person name="Dubchak I."/>
            <person name="Amaya E."/>
            <person name="Detter J.C."/>
            <person name="Fletcher R."/>
            <person name="Gerhard D.S."/>
            <person name="Goodstein D."/>
            <person name="Graves T."/>
            <person name="Grigoriev I.V."/>
            <person name="Grimwood J."/>
            <person name="Kawashima T."/>
            <person name="Lindquist E."/>
            <person name="Lucas S.M."/>
            <person name="Mead P.E."/>
            <person name="Mitros T."/>
            <person name="Ogino H."/>
            <person name="Ohta Y."/>
            <person name="Poliakov A.V."/>
            <person name="Pollet N."/>
            <person name="Robert J."/>
            <person name="Salamov A."/>
            <person name="Sater A.K."/>
            <person name="Schmutz J."/>
            <person name="Terry A."/>
            <person name="Vize P.D."/>
            <person name="Warren W.C."/>
            <person name="Wells D."/>
            <person name="Wills A."/>
            <person name="Wilson R.K."/>
            <person name="Zimmerman L.B."/>
            <person name="Zorn A.M."/>
            <person name="Grainger R."/>
            <person name="Grammer T."/>
            <person name="Khokha M.K."/>
            <person name="Richardson P.M."/>
            <person name="Rokhsar D.S."/>
        </authorList>
    </citation>
    <scope>NUCLEOTIDE SEQUENCE [LARGE SCALE GENOMIC DNA]</scope>
    <source>
        <strain evidence="9">Nigerian</strain>
    </source>
</reference>
<dbReference type="Gene3D" id="3.10.20.30">
    <property type="match status" value="1"/>
</dbReference>
<dbReference type="GO" id="GO:0005739">
    <property type="term" value="C:mitochondrion"/>
    <property type="evidence" value="ECO:0007669"/>
    <property type="project" value="UniProtKB-SubCell"/>
</dbReference>
<gene>
    <name evidence="9" type="primary">mrpl39</name>
</gene>
<comment type="similarity">
    <text evidence="6">Belongs to the mitochondrion-specific ribosomal protein mL39 family.</text>
</comment>
<evidence type="ECO:0000256" key="7">
    <source>
        <dbReference type="ARBA" id="ARBA00071662"/>
    </source>
</evidence>
<dbReference type="FunFam" id="3.10.20.30:FF:000017">
    <property type="entry name" value="39S ribosomal protein L39, mitochondrial"/>
    <property type="match status" value="1"/>
</dbReference>
<dbReference type="GO" id="GO:0000166">
    <property type="term" value="F:nucleotide binding"/>
    <property type="evidence" value="ECO:0007669"/>
    <property type="project" value="InterPro"/>
</dbReference>
<sequence>MCSALALNVTLAGGKLLLRSGMSLNVAGRCAARVACGRFYSTAPAARLSTADISKMRTELFNKEKERQLSLHPRIEKIEVKHVGKRDHGAVGLMNKGQSTPYHCALHLSEWYCSRSVLALVDGEVWDMYKPLTKSCNIQFLTFKDEDPEEVNKAYWRSCAMILGCVLENAFKEEYMVNLIRAPEIPVISGAFCYDVVLDSRLDDWRPTEENLRSLTREAHSLIHKDLPFESLEVEEKVAKEIFQHSPYKLIMAEEKASQNPQGLVTVHRFGDFVDLTEGPHIPRTSFCQQYEVTAGHSLANIPSEHVRRFQGLSLPWHLKVSYFPTAPVPSQRLLSPHCYYSPSPFPEAIIPPLLL</sequence>
<protein>
    <recommendedName>
        <fullName evidence="7">Large ribosomal subunit protein mL39</fullName>
    </recommendedName>
    <alternativeName>
        <fullName evidence="8">39S ribosomal protein L39, mitochondrial</fullName>
    </alternativeName>
</protein>
<dbReference type="InterPro" id="IPR012675">
    <property type="entry name" value="Beta-grasp_dom_sf"/>
</dbReference>
<proteinExistence type="inferred from homology"/>
<evidence type="ECO:0000313" key="9">
    <source>
        <dbReference type="Ensembl" id="ENSXETP00000069929"/>
    </source>
</evidence>
<dbReference type="GO" id="GO:1990904">
    <property type="term" value="C:ribonucleoprotein complex"/>
    <property type="evidence" value="ECO:0007669"/>
    <property type="project" value="UniProtKB-KW"/>
</dbReference>
<accession>A0A6I8QKR4</accession>
<dbReference type="InterPro" id="IPR018163">
    <property type="entry name" value="Thr/Ala-tRNA-synth_IIc_edit"/>
</dbReference>